<dbReference type="EMBL" id="CP142149">
    <property type="protein sequence ID" value="WSE34202.1"/>
    <property type="molecule type" value="Genomic_DNA"/>
</dbReference>
<accession>A0ABZ1IKE0</accession>
<dbReference type="Pfam" id="PF14833">
    <property type="entry name" value="NAD_binding_11"/>
    <property type="match status" value="1"/>
</dbReference>
<evidence type="ECO:0000256" key="2">
    <source>
        <dbReference type="ARBA" id="ARBA00023002"/>
    </source>
</evidence>
<dbReference type="Gene3D" id="3.40.50.720">
    <property type="entry name" value="NAD(P)-binding Rossmann-like Domain"/>
    <property type="match status" value="1"/>
</dbReference>
<evidence type="ECO:0000313" key="6">
    <source>
        <dbReference type="EMBL" id="WSE34202.1"/>
    </source>
</evidence>
<evidence type="ECO:0000259" key="5">
    <source>
        <dbReference type="Pfam" id="PF14833"/>
    </source>
</evidence>
<dbReference type="EC" id="1.1.-.-" evidence="6"/>
<evidence type="ECO:0000313" key="7">
    <source>
        <dbReference type="Proteomes" id="UP001330812"/>
    </source>
</evidence>
<dbReference type="SUPFAM" id="SSF48179">
    <property type="entry name" value="6-phosphogluconate dehydrogenase C-terminal domain-like"/>
    <property type="match status" value="1"/>
</dbReference>
<name>A0ABZ1IKE0_9PSEU</name>
<evidence type="ECO:0000256" key="1">
    <source>
        <dbReference type="ARBA" id="ARBA00009080"/>
    </source>
</evidence>
<dbReference type="SUPFAM" id="SSF51735">
    <property type="entry name" value="NAD(P)-binding Rossmann-fold domains"/>
    <property type="match status" value="1"/>
</dbReference>
<keyword evidence="7" id="KW-1185">Reference proteome</keyword>
<dbReference type="GO" id="GO:0016491">
    <property type="term" value="F:oxidoreductase activity"/>
    <property type="evidence" value="ECO:0007669"/>
    <property type="project" value="UniProtKB-KW"/>
</dbReference>
<keyword evidence="2 6" id="KW-0560">Oxidoreductase</keyword>
<dbReference type="InterPro" id="IPR006115">
    <property type="entry name" value="6PGDH_NADP-bd"/>
</dbReference>
<dbReference type="PIRSF" id="PIRSF000103">
    <property type="entry name" value="HIBADH"/>
    <property type="match status" value="1"/>
</dbReference>
<sequence length="282" mass="29087">MKVAVLGLGAMGSQLLLRLLDEGVEAVGWNRDRARGPRAGIPATHLAPTPAEAVRDADVVLTMLTDGRAVRAVLTDALAALPAGALVLDLSTSGPELSRATATLLTEHGLRYAETPVSGSVTAARTGTLTLLFGGGADELATAEPVLRHLGRQTLHIGPVGTASAMKLCVNALLHTFNATLGEVLGAAVDAGIDLRTAYDTIASSAIAAPFVAYKRDAFLTPDLPPVACAVDVVGKDLDLFLTLRPGLDAPTVRTAVDVVHRAQAAGLGPEDMATLARLYRP</sequence>
<comment type="similarity">
    <text evidence="1">Belongs to the HIBADH-related family.</text>
</comment>
<evidence type="ECO:0000259" key="4">
    <source>
        <dbReference type="Pfam" id="PF03446"/>
    </source>
</evidence>
<dbReference type="InterPro" id="IPR051265">
    <property type="entry name" value="HIBADH-related_NP60_sf"/>
</dbReference>
<dbReference type="InterPro" id="IPR013328">
    <property type="entry name" value="6PGD_dom2"/>
</dbReference>
<organism evidence="6 7">
    <name type="scientific">Amycolatopsis rhabdoformis</name>
    <dbReference type="NCBI Taxonomy" id="1448059"/>
    <lineage>
        <taxon>Bacteria</taxon>
        <taxon>Bacillati</taxon>
        <taxon>Actinomycetota</taxon>
        <taxon>Actinomycetes</taxon>
        <taxon>Pseudonocardiales</taxon>
        <taxon>Pseudonocardiaceae</taxon>
        <taxon>Amycolatopsis</taxon>
    </lineage>
</organism>
<gene>
    <name evidence="6" type="ORF">VSH64_19205</name>
</gene>
<protein>
    <submittedName>
        <fullName evidence="6">NAD(P)-dependent oxidoreductase</fullName>
        <ecNumber evidence="6">1.1.-.-</ecNumber>
    </submittedName>
</protein>
<dbReference type="Pfam" id="PF03446">
    <property type="entry name" value="NAD_binding_2"/>
    <property type="match status" value="1"/>
</dbReference>
<dbReference type="RefSeq" id="WP_326837000.1">
    <property type="nucleotide sequence ID" value="NZ_CP142149.1"/>
</dbReference>
<dbReference type="InterPro" id="IPR029154">
    <property type="entry name" value="HIBADH-like_NADP-bd"/>
</dbReference>
<keyword evidence="3" id="KW-0520">NAD</keyword>
<dbReference type="InterPro" id="IPR008927">
    <property type="entry name" value="6-PGluconate_DH-like_C_sf"/>
</dbReference>
<dbReference type="InterPro" id="IPR036291">
    <property type="entry name" value="NAD(P)-bd_dom_sf"/>
</dbReference>
<feature type="domain" description="3-hydroxyisobutyrate dehydrogenase-like NAD-binding" evidence="5">
    <location>
        <begin position="161"/>
        <end position="280"/>
    </location>
</feature>
<dbReference type="PANTHER" id="PTHR43580">
    <property type="entry name" value="OXIDOREDUCTASE GLYR1-RELATED"/>
    <property type="match status" value="1"/>
</dbReference>
<dbReference type="Proteomes" id="UP001330812">
    <property type="component" value="Chromosome"/>
</dbReference>
<dbReference type="PANTHER" id="PTHR43580:SF2">
    <property type="entry name" value="CYTOKINE-LIKE NUCLEAR FACTOR N-PAC"/>
    <property type="match status" value="1"/>
</dbReference>
<evidence type="ECO:0000256" key="3">
    <source>
        <dbReference type="ARBA" id="ARBA00023027"/>
    </source>
</evidence>
<dbReference type="Gene3D" id="1.10.1040.10">
    <property type="entry name" value="N-(1-d-carboxylethyl)-l-norvaline Dehydrogenase, domain 2"/>
    <property type="match status" value="1"/>
</dbReference>
<feature type="domain" description="6-phosphogluconate dehydrogenase NADP-binding" evidence="4">
    <location>
        <begin position="2"/>
        <end position="158"/>
    </location>
</feature>
<proteinExistence type="inferred from homology"/>
<reference evidence="6 7" key="1">
    <citation type="journal article" date="2015" name="Int. J. Syst. Evol. Microbiol.">
        <title>Amycolatopsis rhabdoformis sp. nov., an actinomycete isolated from a tropical forest soil.</title>
        <authorList>
            <person name="Souza W.R."/>
            <person name="Silva R.E."/>
            <person name="Goodfellow M."/>
            <person name="Busarakam K."/>
            <person name="Figueiro F.S."/>
            <person name="Ferreira D."/>
            <person name="Rodrigues-Filho E."/>
            <person name="Moraes L.A.B."/>
            <person name="Zucchi T.D."/>
        </authorList>
    </citation>
    <scope>NUCLEOTIDE SEQUENCE [LARGE SCALE GENOMIC DNA]</scope>
    <source>
        <strain evidence="6 7">NCIMB 14900</strain>
    </source>
</reference>
<dbReference type="InterPro" id="IPR015815">
    <property type="entry name" value="HIBADH-related"/>
</dbReference>